<keyword evidence="7" id="KW-1185">Reference proteome</keyword>
<dbReference type="InterPro" id="IPR001155">
    <property type="entry name" value="OxRdtase_FMN_N"/>
</dbReference>
<dbReference type="GO" id="GO:0010181">
    <property type="term" value="F:FMN binding"/>
    <property type="evidence" value="ECO:0007669"/>
    <property type="project" value="InterPro"/>
</dbReference>
<comment type="caution">
    <text evidence="6">The sequence shown here is derived from an EMBL/GenBank/DDBJ whole genome shotgun (WGS) entry which is preliminary data.</text>
</comment>
<dbReference type="Proteomes" id="UP001152300">
    <property type="component" value="Unassembled WGS sequence"/>
</dbReference>
<accession>A0A9X0DK67</accession>
<evidence type="ECO:0000313" key="7">
    <source>
        <dbReference type="Proteomes" id="UP001152300"/>
    </source>
</evidence>
<evidence type="ECO:0000313" key="6">
    <source>
        <dbReference type="EMBL" id="KAJ8063753.1"/>
    </source>
</evidence>
<evidence type="ECO:0000256" key="3">
    <source>
        <dbReference type="ARBA" id="ARBA00022643"/>
    </source>
</evidence>
<evidence type="ECO:0000256" key="1">
    <source>
        <dbReference type="ARBA" id="ARBA00005979"/>
    </source>
</evidence>
<evidence type="ECO:0000256" key="4">
    <source>
        <dbReference type="ARBA" id="ARBA00023002"/>
    </source>
</evidence>
<dbReference type="InterPro" id="IPR051799">
    <property type="entry name" value="NADH_flavin_oxidoreductase"/>
</dbReference>
<dbReference type="Gene3D" id="3.20.20.70">
    <property type="entry name" value="Aldolase class I"/>
    <property type="match status" value="1"/>
</dbReference>
<keyword evidence="3" id="KW-0288">FMN</keyword>
<feature type="domain" description="NADH:flavin oxidoreductase/NADH oxidase N-terminal" evidence="5">
    <location>
        <begin position="38"/>
        <end position="380"/>
    </location>
</feature>
<dbReference type="Pfam" id="PF00724">
    <property type="entry name" value="Oxidored_FMN"/>
    <property type="match status" value="1"/>
</dbReference>
<dbReference type="GO" id="GO:0016491">
    <property type="term" value="F:oxidoreductase activity"/>
    <property type="evidence" value="ECO:0007669"/>
    <property type="project" value="UniProtKB-KW"/>
</dbReference>
<dbReference type="SUPFAM" id="SSF51395">
    <property type="entry name" value="FMN-linked oxidoreductases"/>
    <property type="match status" value="1"/>
</dbReference>
<dbReference type="AlphaFoldDB" id="A0A9X0DK67"/>
<reference evidence="6" key="1">
    <citation type="submission" date="2022-11" db="EMBL/GenBank/DDBJ databases">
        <title>Genome Resource of Sclerotinia nivalis Strain SnTB1, a Plant Pathogen Isolated from American Ginseng.</title>
        <authorList>
            <person name="Fan S."/>
        </authorList>
    </citation>
    <scope>NUCLEOTIDE SEQUENCE</scope>
    <source>
        <strain evidence="6">SnTB1</strain>
    </source>
</reference>
<evidence type="ECO:0000256" key="2">
    <source>
        <dbReference type="ARBA" id="ARBA00022630"/>
    </source>
</evidence>
<dbReference type="PANTHER" id="PTHR43656:SF2">
    <property type="entry name" value="BINDING OXIDOREDUCTASE, PUTATIVE (AFU_ORTHOLOGUE AFUA_2G08260)-RELATED"/>
    <property type="match status" value="1"/>
</dbReference>
<protein>
    <recommendedName>
        <fullName evidence="5">NADH:flavin oxidoreductase/NADH oxidase N-terminal domain-containing protein</fullName>
    </recommendedName>
</protein>
<dbReference type="OrthoDB" id="1663137at2759"/>
<comment type="similarity">
    <text evidence="1">Belongs to the NADH:flavin oxidoreductase/NADH oxidase family.</text>
</comment>
<keyword evidence="2" id="KW-0285">Flavoprotein</keyword>
<name>A0A9X0DK67_9HELO</name>
<sequence>MLSPNVLSYHKRKVKYSTKHYSIMILAESTTLPCGLSLPNRLCKGAMAESMSTTHVPDESFLKAYGAWADGGWGMIITGNVQVSSRYLGSNKDVAHNSNPTEATKAIWKSWAATCQRSGTPTIVQICHPGRQSPLMAGDRGFFDKTVAPSAVPLKLGKSLIERAASKLIFGTPRELTTNDISGPGGIIDEFVAGAKQCYEAGFKGVEVHGAHGYLLAQFLSPSSNLRTDEFGGTARKRAEIVVRIINAIRKQTSKEFCIGIKMNSVDASSNESLTDSMEQIRYVVEAGIDFIEISGGTYENPRMMEGDSPGKKSSSTSSRESFFLEFAKSVREQFPSAVLMVTGGFRTRIGMEEALQSGACDLVGIARPAAILPKLPKEIILNKDIPDEEARVALAPLSIPFLIRHSPVKQVGAGFQSTYFSSQIQRLSKGLTPTDIRV</sequence>
<evidence type="ECO:0000259" key="5">
    <source>
        <dbReference type="Pfam" id="PF00724"/>
    </source>
</evidence>
<dbReference type="EMBL" id="JAPEIS010000008">
    <property type="protein sequence ID" value="KAJ8063753.1"/>
    <property type="molecule type" value="Genomic_DNA"/>
</dbReference>
<keyword evidence="4" id="KW-0560">Oxidoreductase</keyword>
<gene>
    <name evidence="6" type="ORF">OCU04_007615</name>
</gene>
<proteinExistence type="inferred from homology"/>
<dbReference type="PANTHER" id="PTHR43656">
    <property type="entry name" value="BINDING OXIDOREDUCTASE, PUTATIVE (AFU_ORTHOLOGUE AFUA_2G08260)-RELATED"/>
    <property type="match status" value="1"/>
</dbReference>
<dbReference type="InterPro" id="IPR013785">
    <property type="entry name" value="Aldolase_TIM"/>
</dbReference>
<organism evidence="6 7">
    <name type="scientific">Sclerotinia nivalis</name>
    <dbReference type="NCBI Taxonomy" id="352851"/>
    <lineage>
        <taxon>Eukaryota</taxon>
        <taxon>Fungi</taxon>
        <taxon>Dikarya</taxon>
        <taxon>Ascomycota</taxon>
        <taxon>Pezizomycotina</taxon>
        <taxon>Leotiomycetes</taxon>
        <taxon>Helotiales</taxon>
        <taxon>Sclerotiniaceae</taxon>
        <taxon>Sclerotinia</taxon>
    </lineage>
</organism>